<organism evidence="2 3">
    <name type="scientific">Pandoravirus salinus</name>
    <dbReference type="NCBI Taxonomy" id="1349410"/>
    <lineage>
        <taxon>Viruses</taxon>
        <taxon>Pandoravirus</taxon>
    </lineage>
</organism>
<dbReference type="Proteomes" id="UP000204584">
    <property type="component" value="Segment"/>
</dbReference>
<keyword evidence="1" id="KW-1133">Transmembrane helix</keyword>
<reference evidence="2 3" key="1">
    <citation type="journal article" date="2013" name="Science">
        <title>Pandoraviruses: amoeba viruses with genomes up to 2.5 Mb reaching that of parasitic eukaryotes.</title>
        <authorList>
            <person name="Philippe N."/>
            <person name="Legendre M."/>
            <person name="Doutre G."/>
            <person name="Coute Y."/>
            <person name="Poirot O."/>
            <person name="Lescot M."/>
            <person name="Arslan D."/>
            <person name="Seltzer V."/>
            <person name="Bertaux L."/>
            <person name="Bruley C."/>
            <person name="Garin J."/>
            <person name="Claverie J.M."/>
            <person name="Abergel C."/>
        </authorList>
    </citation>
    <scope>NUCLEOTIDE SEQUENCE [LARGE SCALE GENOMIC DNA]</scope>
</reference>
<keyword evidence="3" id="KW-1185">Reference proteome</keyword>
<dbReference type="GeneID" id="16607175"/>
<proteinExistence type="predicted"/>
<dbReference type="RefSeq" id="YP_008438464.1">
    <property type="nucleotide sequence ID" value="NC_022098.1"/>
</dbReference>
<dbReference type="KEGG" id="vg:16607175"/>
<keyword evidence="1" id="KW-0472">Membrane</keyword>
<dbReference type="EMBL" id="KC977571">
    <property type="protein sequence ID" value="AGO85388.1"/>
    <property type="molecule type" value="Genomic_DNA"/>
</dbReference>
<evidence type="ECO:0000256" key="1">
    <source>
        <dbReference type="SAM" id="Phobius"/>
    </source>
</evidence>
<feature type="transmembrane region" description="Helical" evidence="1">
    <location>
        <begin position="20"/>
        <end position="39"/>
    </location>
</feature>
<keyword evidence="1" id="KW-0812">Transmembrane</keyword>
<protein>
    <submittedName>
        <fullName evidence="2">Uncharacterized protein</fullName>
    </submittedName>
</protein>
<name>S4VYE5_9VIRU</name>
<sequence>MGVTQNRRIFFQKVCAAARARAPSGSCACVVFLVVFLFFSRPLRQDSCTCAMAADGKTSVCTQQCDGGDVSPHSDPRLGPAALTPADFEDAFDFRAALANHAIWVMHEMIFPDGRSLSDDVLPDDPQ</sequence>
<accession>S4VYE5</accession>
<evidence type="ECO:0000313" key="2">
    <source>
        <dbReference type="EMBL" id="AGO85388.1"/>
    </source>
</evidence>
<gene>
    <name evidence="2" type="ORF">psal_cds_1136</name>
</gene>
<evidence type="ECO:0000313" key="3">
    <source>
        <dbReference type="Proteomes" id="UP000204584"/>
    </source>
</evidence>